<dbReference type="Pfam" id="PF02538">
    <property type="entry name" value="Hydantoinase_B"/>
    <property type="match status" value="1"/>
</dbReference>
<feature type="domain" description="Hydantoinase B/oxoprolinase" evidence="1">
    <location>
        <begin position="23"/>
        <end position="549"/>
    </location>
</feature>
<organism evidence="2">
    <name type="scientific">Microvirga ossetica</name>
    <dbReference type="NCBI Taxonomy" id="1882682"/>
    <lineage>
        <taxon>Bacteria</taxon>
        <taxon>Pseudomonadati</taxon>
        <taxon>Pseudomonadota</taxon>
        <taxon>Alphaproteobacteria</taxon>
        <taxon>Hyphomicrobiales</taxon>
        <taxon>Methylobacteriaceae</taxon>
        <taxon>Microvirga</taxon>
    </lineage>
</organism>
<dbReference type="GO" id="GO:0006749">
    <property type="term" value="P:glutathione metabolic process"/>
    <property type="evidence" value="ECO:0007669"/>
    <property type="project" value="TreeGrafter"/>
</dbReference>
<dbReference type="AlphaFoldDB" id="A0A1B2ESJ9"/>
<dbReference type="GO" id="GO:0005829">
    <property type="term" value="C:cytosol"/>
    <property type="evidence" value="ECO:0007669"/>
    <property type="project" value="TreeGrafter"/>
</dbReference>
<dbReference type="InterPro" id="IPR045079">
    <property type="entry name" value="Oxoprolinase-like"/>
</dbReference>
<keyword evidence="2" id="KW-0614">Plasmid</keyword>
<geneLocation type="plasmid" evidence="2">
    <name>unnamed1</name>
</geneLocation>
<reference evidence="2" key="1">
    <citation type="submission" date="2016-07" db="EMBL/GenBank/DDBJ databases">
        <title>Microvirga ossetica sp. nov. a new species of rhizobia isolated from root nodules of the legume species Vicia alpestris Steven originated from North Ossetia region in the Caucasus.</title>
        <authorList>
            <person name="Safronova V.I."/>
            <person name="Kuznetsova I.G."/>
            <person name="Sazanova A.L."/>
            <person name="Belimov A."/>
            <person name="Andronov E."/>
            <person name="Osledkin Y.S."/>
            <person name="Onishchuk O.P."/>
            <person name="Kurchak O.N."/>
            <person name="Shaposhnikov A.I."/>
            <person name="Willems A."/>
            <person name="Tikhonovich I.A."/>
        </authorList>
    </citation>
    <scope>NUCLEOTIDE SEQUENCE [LARGE SCALE GENOMIC DNA]</scope>
    <source>
        <strain evidence="2">V5/3M</strain>
        <plasmid evidence="2">unnamed1</plasmid>
    </source>
</reference>
<dbReference type="PANTHER" id="PTHR11365:SF23">
    <property type="entry name" value="HYPOTHETICAL 5-OXOPROLINASE (EUROFUNG)-RELATED"/>
    <property type="match status" value="1"/>
</dbReference>
<protein>
    <submittedName>
        <fullName evidence="2">Methylhydantoinase</fullName>
    </submittedName>
</protein>
<sequence length="611" mass="65885">MLQSAKRAHPYEAPQATSTPLCDPVTLEIIRGAIAAAQAEMEALLERTAISAFIREKKDFYTALFDENGVMAVGSMVPIFGDMTSPVFESFPPETMKPGDLFWYNDCYGSRGAVSHSNDQVLLAPVFKDGRRCAFVMSWAHFADIGGIRPGSISPDATEVFQEGIIIPVTKVVDEGKVNEAALAIFHRNSRFPDQSNGDMRALMASVELGVKRVGEILDRFGPDVVADAFAQLLARTRRLVRTRLAETFDYGTHRFTDAIDADGHGNGPFKIRFALTREKGRDGEDRFIFDATETDDQAPGPVNYLMNPGVPGMALGLYYLGGDPAQVCNAGGPNAIDEVRLREGSLLAPRFPAPLGMRGLTTMRVISAIGGLVNVAKSGAPAANSAYVIGIMRGHFRNEAGELERFLLADGIGVGYGARPNADGIDAVYFVAQENYPVEFLEVGYPVRLRTYGIVRDSGGAGRFRGGCGIVREYEILAEDAVLAIRIDSIKNPPWGIDGGMSGGTGCAVINPGTSRERVLAPLSDGNRLVRGDILRIETGGGGGYGHPFDRPAETVLEDVLGGYVSREAAERLYGVVIDGGVNEDATARARASRPSVRRFHRQEYVDVLA</sequence>
<evidence type="ECO:0000313" key="2">
    <source>
        <dbReference type="EMBL" id="ANY82939.1"/>
    </source>
</evidence>
<proteinExistence type="predicted"/>
<dbReference type="EMBL" id="CP016617">
    <property type="protein sequence ID" value="ANY82939.1"/>
    <property type="molecule type" value="Genomic_DNA"/>
</dbReference>
<gene>
    <name evidence="2" type="ORF">BB934_32480</name>
</gene>
<dbReference type="PANTHER" id="PTHR11365">
    <property type="entry name" value="5-OXOPROLINASE RELATED"/>
    <property type="match status" value="1"/>
</dbReference>
<evidence type="ECO:0000259" key="1">
    <source>
        <dbReference type="Pfam" id="PF02538"/>
    </source>
</evidence>
<dbReference type="GO" id="GO:0017168">
    <property type="term" value="F:5-oxoprolinase (ATP-hydrolyzing) activity"/>
    <property type="evidence" value="ECO:0007669"/>
    <property type="project" value="TreeGrafter"/>
</dbReference>
<name>A0A1B2ESJ9_9HYPH</name>
<dbReference type="OrthoDB" id="9761586at2"/>
<accession>A0A1B2ESJ9</accession>
<dbReference type="InterPro" id="IPR003692">
    <property type="entry name" value="Hydantoinase_B"/>
</dbReference>
<dbReference type="RefSeq" id="WP_099514029.1">
    <property type="nucleotide sequence ID" value="NZ_CP016617.1"/>
</dbReference>
<dbReference type="KEGG" id="moc:BB934_32480"/>